<dbReference type="GO" id="GO:0003677">
    <property type="term" value="F:DNA binding"/>
    <property type="evidence" value="ECO:0007669"/>
    <property type="project" value="InterPro"/>
</dbReference>
<dbReference type="OrthoDB" id="3296761at2"/>
<protein>
    <recommendedName>
        <fullName evidence="3">YbaB/EbfC DNA-binding family protein</fullName>
    </recommendedName>
</protein>
<dbReference type="InterPro" id="IPR036894">
    <property type="entry name" value="YbaB-like_sf"/>
</dbReference>
<sequence>MFDDEPADALGRIDRWEEAIRRRAEQAQALARRTEGLSATARSRDRLVEVTVGREGQIEDLRLAEGIRHQPAATTAREILATLRLAKADLVRQFDEATAATVGVDTETGRALMQSVRNRLGPVDDQQPADPSGGQ</sequence>
<dbReference type="Gene3D" id="3.30.1310.10">
    <property type="entry name" value="Nucleoid-associated protein YbaB-like domain"/>
    <property type="match status" value="1"/>
</dbReference>
<evidence type="ECO:0000313" key="2">
    <source>
        <dbReference type="Proteomes" id="UP000239209"/>
    </source>
</evidence>
<dbReference type="RefSeq" id="WP_106128998.1">
    <property type="nucleotide sequence ID" value="NZ_PVZG01000012.1"/>
</dbReference>
<comment type="caution">
    <text evidence="1">The sequence shown here is derived from an EMBL/GenBank/DDBJ whole genome shotgun (WGS) entry which is preliminary data.</text>
</comment>
<evidence type="ECO:0008006" key="3">
    <source>
        <dbReference type="Google" id="ProtNLM"/>
    </source>
</evidence>
<dbReference type="EMBL" id="PVZG01000012">
    <property type="protein sequence ID" value="PRY25815.1"/>
    <property type="molecule type" value="Genomic_DNA"/>
</dbReference>
<proteinExistence type="predicted"/>
<dbReference type="AlphaFoldDB" id="A0A2T0RXA2"/>
<name>A0A2T0RXA2_9ACTN</name>
<organism evidence="1 2">
    <name type="scientific">Pseudosporangium ferrugineum</name>
    <dbReference type="NCBI Taxonomy" id="439699"/>
    <lineage>
        <taxon>Bacteria</taxon>
        <taxon>Bacillati</taxon>
        <taxon>Actinomycetota</taxon>
        <taxon>Actinomycetes</taxon>
        <taxon>Micromonosporales</taxon>
        <taxon>Micromonosporaceae</taxon>
        <taxon>Pseudosporangium</taxon>
    </lineage>
</organism>
<reference evidence="1 2" key="1">
    <citation type="submission" date="2018-03" db="EMBL/GenBank/DDBJ databases">
        <title>Genomic Encyclopedia of Archaeal and Bacterial Type Strains, Phase II (KMG-II): from individual species to whole genera.</title>
        <authorList>
            <person name="Goeker M."/>
        </authorList>
    </citation>
    <scope>NUCLEOTIDE SEQUENCE [LARGE SCALE GENOMIC DNA]</scope>
    <source>
        <strain evidence="1 2">DSM 45348</strain>
    </source>
</reference>
<dbReference type="Pfam" id="PF02575">
    <property type="entry name" value="YbaB_DNA_bd"/>
    <property type="match status" value="1"/>
</dbReference>
<keyword evidence="2" id="KW-1185">Reference proteome</keyword>
<evidence type="ECO:0000313" key="1">
    <source>
        <dbReference type="EMBL" id="PRY25815.1"/>
    </source>
</evidence>
<dbReference type="InterPro" id="IPR004401">
    <property type="entry name" value="YbaB/EbfC"/>
</dbReference>
<dbReference type="Proteomes" id="UP000239209">
    <property type="component" value="Unassembled WGS sequence"/>
</dbReference>
<accession>A0A2T0RXA2</accession>
<gene>
    <name evidence="1" type="ORF">CLV70_112181</name>
</gene>